<feature type="transmembrane region" description="Helical" evidence="2">
    <location>
        <begin position="20"/>
        <end position="45"/>
    </location>
</feature>
<reference evidence="3" key="1">
    <citation type="submission" date="2021-12" db="EMBL/GenBank/DDBJ databases">
        <authorList>
            <person name="Rodrigo-Torres L."/>
            <person name="Arahal R. D."/>
            <person name="Lucena T."/>
        </authorList>
    </citation>
    <scope>NUCLEOTIDE SEQUENCE</scope>
    <source>
        <strain evidence="3">CECT 8419</strain>
    </source>
</reference>
<sequence>MNNSFLRGLYVLSADRFRRLRTAILVGTLLTVSLLALAIVGKVAFEIPFEELFRDALVVAEAPEYYGAMSQIGLFLWWVTMGALGVLVVVQAPRRSPLRKLVPPALAATLILAIDDAFMLHEAYPTLGFGIPSTIAVYGGAIGVYLLKHWVLILRSPFPLLLLSLAFLGSSMAFDEIPKRELLLPKEAVFFIEDGLKLAGIVFWSAYHLLLSRDVLYQETFSARMRQIDRSNPGRRPVRMPRARSVRRAV</sequence>
<gene>
    <name evidence="3" type="ORF">LEM8419_03149</name>
</gene>
<feature type="transmembrane region" description="Helical" evidence="2">
    <location>
        <begin position="127"/>
        <end position="146"/>
    </location>
</feature>
<dbReference type="EMBL" id="CAKLPZ010000004">
    <property type="protein sequence ID" value="CAH1002231.1"/>
    <property type="molecule type" value="Genomic_DNA"/>
</dbReference>
<dbReference type="RefSeq" id="WP_238752097.1">
    <property type="nucleotide sequence ID" value="NZ_CAKLPZ010000004.1"/>
</dbReference>
<evidence type="ECO:0000313" key="4">
    <source>
        <dbReference type="Proteomes" id="UP000837803"/>
    </source>
</evidence>
<keyword evidence="2" id="KW-1133">Transmembrane helix</keyword>
<keyword evidence="4" id="KW-1185">Reference proteome</keyword>
<feature type="compositionally biased region" description="Basic residues" evidence="1">
    <location>
        <begin position="236"/>
        <end position="250"/>
    </location>
</feature>
<name>A0ABM9B4Q5_9BACT</name>
<evidence type="ECO:0000313" key="3">
    <source>
        <dbReference type="EMBL" id="CAH1002231.1"/>
    </source>
</evidence>
<feature type="transmembrane region" description="Helical" evidence="2">
    <location>
        <begin position="101"/>
        <end position="121"/>
    </location>
</feature>
<keyword evidence="2" id="KW-0812">Transmembrane</keyword>
<comment type="caution">
    <text evidence="3">The sequence shown here is derived from an EMBL/GenBank/DDBJ whole genome shotgun (WGS) entry which is preliminary data.</text>
</comment>
<protein>
    <recommendedName>
        <fullName evidence="5">DUF998 domain-containing protein</fullName>
    </recommendedName>
</protein>
<evidence type="ECO:0008006" key="5">
    <source>
        <dbReference type="Google" id="ProtNLM"/>
    </source>
</evidence>
<proteinExistence type="predicted"/>
<feature type="transmembrane region" description="Helical" evidence="2">
    <location>
        <begin position="195"/>
        <end position="216"/>
    </location>
</feature>
<feature type="region of interest" description="Disordered" evidence="1">
    <location>
        <begin position="231"/>
        <end position="250"/>
    </location>
</feature>
<accession>A0ABM9B4Q5</accession>
<feature type="transmembrane region" description="Helical" evidence="2">
    <location>
        <begin position="158"/>
        <end position="175"/>
    </location>
</feature>
<evidence type="ECO:0000256" key="1">
    <source>
        <dbReference type="SAM" id="MobiDB-lite"/>
    </source>
</evidence>
<keyword evidence="2" id="KW-0472">Membrane</keyword>
<dbReference type="Proteomes" id="UP000837803">
    <property type="component" value="Unassembled WGS sequence"/>
</dbReference>
<evidence type="ECO:0000256" key="2">
    <source>
        <dbReference type="SAM" id="Phobius"/>
    </source>
</evidence>
<organism evidence="3 4">
    <name type="scientific">Neolewinella maritima</name>
    <dbReference type="NCBI Taxonomy" id="1383882"/>
    <lineage>
        <taxon>Bacteria</taxon>
        <taxon>Pseudomonadati</taxon>
        <taxon>Bacteroidota</taxon>
        <taxon>Saprospiria</taxon>
        <taxon>Saprospirales</taxon>
        <taxon>Lewinellaceae</taxon>
        <taxon>Neolewinella</taxon>
    </lineage>
</organism>
<feature type="transmembrane region" description="Helical" evidence="2">
    <location>
        <begin position="65"/>
        <end position="89"/>
    </location>
</feature>